<feature type="transmembrane region" description="Helical" evidence="2">
    <location>
        <begin position="96"/>
        <end position="118"/>
    </location>
</feature>
<evidence type="ECO:0008006" key="5">
    <source>
        <dbReference type="Google" id="ProtNLM"/>
    </source>
</evidence>
<gene>
    <name evidence="3" type="ORF">COCCADRAFT_33786</name>
</gene>
<accession>W6YHF9</accession>
<feature type="region of interest" description="Disordered" evidence="1">
    <location>
        <begin position="1"/>
        <end position="27"/>
    </location>
</feature>
<proteinExistence type="predicted"/>
<reference evidence="3 4" key="1">
    <citation type="journal article" date="2013" name="PLoS Genet.">
        <title>Comparative genome structure, secondary metabolite, and effector coding capacity across Cochliobolus pathogens.</title>
        <authorList>
            <person name="Condon B.J."/>
            <person name="Leng Y."/>
            <person name="Wu D."/>
            <person name="Bushley K.E."/>
            <person name="Ohm R.A."/>
            <person name="Otillar R."/>
            <person name="Martin J."/>
            <person name="Schackwitz W."/>
            <person name="Grimwood J."/>
            <person name="MohdZainudin N."/>
            <person name="Xue C."/>
            <person name="Wang R."/>
            <person name="Manning V.A."/>
            <person name="Dhillon B."/>
            <person name="Tu Z.J."/>
            <person name="Steffenson B.J."/>
            <person name="Salamov A."/>
            <person name="Sun H."/>
            <person name="Lowry S."/>
            <person name="LaButti K."/>
            <person name="Han J."/>
            <person name="Copeland A."/>
            <person name="Lindquist E."/>
            <person name="Barry K."/>
            <person name="Schmutz J."/>
            <person name="Baker S.E."/>
            <person name="Ciuffetti L.M."/>
            <person name="Grigoriev I.V."/>
            <person name="Zhong S."/>
            <person name="Turgeon B.G."/>
        </authorList>
    </citation>
    <scope>NUCLEOTIDE SEQUENCE [LARGE SCALE GENOMIC DNA]</scope>
    <source>
        <strain evidence="3 4">26-R-13</strain>
    </source>
</reference>
<sequence length="250" mass="27182">MPGQWDSIGDPRSEASKRKDIVPRGDYRSSPPGKLTFFVLRSLEPVLYGLPAQTGIGLIDGLGLSPYRLALLAMSVGSVVKQNIWVTTLSRDPMTVGAAVAIAMLNAASNSLSTYAFVTSVSSASNEGDFPQPALLIGSTLYVAGLLTELVAEIQRARFKADPNNKGKVCTGGLWSLARHINYGGYMMWRAGYAMAGGGYGLGALVAAFWAWDFSQRAIPVLSEYCEKRYGAQWESYRQKTPYKLNPYVY</sequence>
<dbReference type="HOGENOM" id="CLU_065850_0_0_1"/>
<organism evidence="3 4">
    <name type="scientific">Cochliobolus carbonum (strain 26-R-13)</name>
    <name type="common">Maize leaf spot fungus</name>
    <name type="synonym">Bipolaris zeicola</name>
    <dbReference type="NCBI Taxonomy" id="930089"/>
    <lineage>
        <taxon>Eukaryota</taxon>
        <taxon>Fungi</taxon>
        <taxon>Dikarya</taxon>
        <taxon>Ascomycota</taxon>
        <taxon>Pezizomycotina</taxon>
        <taxon>Dothideomycetes</taxon>
        <taxon>Pleosporomycetidae</taxon>
        <taxon>Pleosporales</taxon>
        <taxon>Pleosporineae</taxon>
        <taxon>Pleosporaceae</taxon>
        <taxon>Bipolaris</taxon>
    </lineage>
</organism>
<keyword evidence="2" id="KW-0812">Transmembrane</keyword>
<feature type="transmembrane region" description="Helical" evidence="2">
    <location>
        <begin position="191"/>
        <end position="212"/>
    </location>
</feature>
<protein>
    <recommendedName>
        <fullName evidence="5">Steroid 5-alpha reductase C-terminal domain-containing protein</fullName>
    </recommendedName>
</protein>
<dbReference type="GeneID" id="19147601"/>
<dbReference type="Pfam" id="PF06966">
    <property type="entry name" value="DUF1295"/>
    <property type="match status" value="1"/>
</dbReference>
<evidence type="ECO:0000256" key="1">
    <source>
        <dbReference type="SAM" id="MobiDB-lite"/>
    </source>
</evidence>
<dbReference type="Proteomes" id="UP000053841">
    <property type="component" value="Unassembled WGS sequence"/>
</dbReference>
<dbReference type="PANTHER" id="PTHR32251">
    <property type="entry name" value="3-OXO-5-ALPHA-STEROID 4-DEHYDROGENASE"/>
    <property type="match status" value="1"/>
</dbReference>
<dbReference type="InterPro" id="IPR010721">
    <property type="entry name" value="UstE-like"/>
</dbReference>
<dbReference type="EMBL" id="KI964556">
    <property type="protein sequence ID" value="EUC36965.1"/>
    <property type="molecule type" value="Genomic_DNA"/>
</dbReference>
<dbReference type="GO" id="GO:0016020">
    <property type="term" value="C:membrane"/>
    <property type="evidence" value="ECO:0007669"/>
    <property type="project" value="TreeGrafter"/>
</dbReference>
<dbReference type="PANTHER" id="PTHR32251:SF15">
    <property type="entry name" value="3-OXO-5-ALPHA-STEROID 4-DEHYDROGENASE (DUF1295)"/>
    <property type="match status" value="1"/>
</dbReference>
<dbReference type="AlphaFoldDB" id="W6YHF9"/>
<dbReference type="Gene3D" id="1.20.120.1630">
    <property type="match status" value="1"/>
</dbReference>
<dbReference type="eggNOG" id="KOG4650">
    <property type="taxonomic scope" value="Eukaryota"/>
</dbReference>
<keyword evidence="2" id="KW-0472">Membrane</keyword>
<evidence type="ECO:0000256" key="2">
    <source>
        <dbReference type="SAM" id="Phobius"/>
    </source>
</evidence>
<feature type="compositionally biased region" description="Basic and acidic residues" evidence="1">
    <location>
        <begin position="9"/>
        <end position="27"/>
    </location>
</feature>
<name>W6YHF9_COCC2</name>
<keyword evidence="2" id="KW-1133">Transmembrane helix</keyword>
<dbReference type="RefSeq" id="XP_007708757.1">
    <property type="nucleotide sequence ID" value="XM_007710567.1"/>
</dbReference>
<evidence type="ECO:0000313" key="3">
    <source>
        <dbReference type="EMBL" id="EUC36965.1"/>
    </source>
</evidence>
<dbReference type="KEGG" id="bze:COCCADRAFT_33786"/>
<feature type="transmembrane region" description="Helical" evidence="2">
    <location>
        <begin position="130"/>
        <end position="152"/>
    </location>
</feature>
<dbReference type="OrthoDB" id="67965at2759"/>
<evidence type="ECO:0000313" key="4">
    <source>
        <dbReference type="Proteomes" id="UP000053841"/>
    </source>
</evidence>
<keyword evidence="4" id="KW-1185">Reference proteome</keyword>